<name>A0A6J2TP06_DROLE</name>
<dbReference type="Pfam" id="PF06477">
    <property type="entry name" value="DUF1091"/>
    <property type="match status" value="1"/>
</dbReference>
<dbReference type="PANTHER" id="PTHR20898:SF0">
    <property type="entry name" value="DAEDALUS ON 3-RELATED"/>
    <property type="match status" value="1"/>
</dbReference>
<dbReference type="InterPro" id="IPR010512">
    <property type="entry name" value="DUF1091"/>
</dbReference>
<feature type="chain" id="PRO_5026697881" evidence="1">
    <location>
        <begin position="22"/>
        <end position="185"/>
    </location>
</feature>
<dbReference type="RefSeq" id="XP_030377779.1">
    <property type="nucleotide sequence ID" value="XM_030521919.1"/>
</dbReference>
<feature type="signal peptide" evidence="1">
    <location>
        <begin position="1"/>
        <end position="21"/>
    </location>
</feature>
<accession>A0A6J2TP06</accession>
<keyword evidence="2" id="KW-1185">Reference proteome</keyword>
<gene>
    <name evidence="3" type="primary">LOC115626540</name>
</gene>
<sequence length="185" mass="21271">MAGRYKLLLLLILRGHWIAEGKIAIILTSVECENFMPRFMTNLSCVLKCNKLDQPVVDMDFFLARDFYNISIAFSVKLVRAKSVMNYLTIRLDACAALSALHDHFLTRIIANEIRDASNFPLSCPFEKNKHYYMRNYKVNGDALPNYVPELSFTSIGDFYAGRRKTFRFLLSGRVTKVHDSTRKG</sequence>
<evidence type="ECO:0000313" key="3">
    <source>
        <dbReference type="RefSeq" id="XP_030377779.1"/>
    </source>
</evidence>
<dbReference type="OrthoDB" id="8040949at2759"/>
<evidence type="ECO:0000256" key="1">
    <source>
        <dbReference type="SAM" id="SignalP"/>
    </source>
</evidence>
<evidence type="ECO:0000313" key="2">
    <source>
        <dbReference type="Proteomes" id="UP000504634"/>
    </source>
</evidence>
<dbReference type="Proteomes" id="UP000504634">
    <property type="component" value="Unplaced"/>
</dbReference>
<keyword evidence="1" id="KW-0732">Signal</keyword>
<proteinExistence type="predicted"/>
<dbReference type="AlphaFoldDB" id="A0A6J2TP06"/>
<organism evidence="2 3">
    <name type="scientific">Drosophila lebanonensis</name>
    <name type="common">Fruit fly</name>
    <name type="synonym">Scaptodrosophila lebanonensis</name>
    <dbReference type="NCBI Taxonomy" id="7225"/>
    <lineage>
        <taxon>Eukaryota</taxon>
        <taxon>Metazoa</taxon>
        <taxon>Ecdysozoa</taxon>
        <taxon>Arthropoda</taxon>
        <taxon>Hexapoda</taxon>
        <taxon>Insecta</taxon>
        <taxon>Pterygota</taxon>
        <taxon>Neoptera</taxon>
        <taxon>Endopterygota</taxon>
        <taxon>Diptera</taxon>
        <taxon>Brachycera</taxon>
        <taxon>Muscomorpha</taxon>
        <taxon>Ephydroidea</taxon>
        <taxon>Drosophilidae</taxon>
        <taxon>Scaptodrosophila</taxon>
    </lineage>
</organism>
<dbReference type="SMART" id="SM00697">
    <property type="entry name" value="DM8"/>
    <property type="match status" value="1"/>
</dbReference>
<reference evidence="3" key="1">
    <citation type="submission" date="2025-08" db="UniProtKB">
        <authorList>
            <consortium name="RefSeq"/>
        </authorList>
    </citation>
    <scope>IDENTIFICATION</scope>
    <source>
        <strain evidence="3">11010-0011.00</strain>
        <tissue evidence="3">Whole body</tissue>
    </source>
</reference>
<dbReference type="GeneID" id="115626540"/>
<protein>
    <submittedName>
        <fullName evidence="3">Uncharacterized protein LOC115626540</fullName>
    </submittedName>
</protein>
<dbReference type="PANTHER" id="PTHR20898">
    <property type="entry name" value="DAEDALUS ON 3-RELATED-RELATED"/>
    <property type="match status" value="1"/>
</dbReference>